<evidence type="ECO:0000313" key="3">
    <source>
        <dbReference type="Proteomes" id="UP001075704"/>
    </source>
</evidence>
<name>A0ABD4VSU3_BACFG</name>
<dbReference type="RefSeq" id="WP_005806349.1">
    <property type="nucleotide sequence ID" value="NZ_CP036546.1"/>
</dbReference>
<dbReference type="AlphaFoldDB" id="A0ABD4VSU3"/>
<keyword evidence="1" id="KW-1133">Transmembrane helix</keyword>
<keyword evidence="1" id="KW-0472">Membrane</keyword>
<evidence type="ECO:0000256" key="1">
    <source>
        <dbReference type="SAM" id="Phobius"/>
    </source>
</evidence>
<reference evidence="2" key="1">
    <citation type="submission" date="2022-12" db="EMBL/GenBank/DDBJ databases">
        <title>Development of a Multilocus Sequence Typing Scheme for Bacteroides fragilis Based on Whole Genome Sequencing Data and Clinical Application.</title>
        <authorList>
            <person name="Nielsen F.D."/>
            <person name="Justesen U.S."/>
        </authorList>
    </citation>
    <scope>NUCLEOTIDE SEQUENCE</scope>
    <source>
        <strain evidence="2">BF_BC_ODE_DK_2015_2</strain>
    </source>
</reference>
<comment type="caution">
    <text evidence="2">The sequence shown here is derived from an EMBL/GenBank/DDBJ whole genome shotgun (WGS) entry which is preliminary data.</text>
</comment>
<organism evidence="2 3">
    <name type="scientific">Bacteroides fragilis</name>
    <dbReference type="NCBI Taxonomy" id="817"/>
    <lineage>
        <taxon>Bacteria</taxon>
        <taxon>Pseudomonadati</taxon>
        <taxon>Bacteroidota</taxon>
        <taxon>Bacteroidia</taxon>
        <taxon>Bacteroidales</taxon>
        <taxon>Bacteroidaceae</taxon>
        <taxon>Bacteroides</taxon>
    </lineage>
</organism>
<gene>
    <name evidence="2" type="ORF">O1422_10310</name>
</gene>
<evidence type="ECO:0000313" key="2">
    <source>
        <dbReference type="EMBL" id="MCZ2654554.1"/>
    </source>
</evidence>
<accession>A0ABD4VSU3</accession>
<protein>
    <submittedName>
        <fullName evidence="2">Uncharacterized protein</fullName>
    </submittedName>
</protein>
<dbReference type="EMBL" id="JAPUAC010000006">
    <property type="protein sequence ID" value="MCZ2654554.1"/>
    <property type="molecule type" value="Genomic_DNA"/>
</dbReference>
<keyword evidence="1" id="KW-0812">Transmembrane</keyword>
<proteinExistence type="predicted"/>
<sequence>MMEDAEWKQESGAKQDLDKMKGCIMSLFPIFFVLLRPILKSEHYDYK</sequence>
<feature type="transmembrane region" description="Helical" evidence="1">
    <location>
        <begin position="20"/>
        <end position="39"/>
    </location>
</feature>
<dbReference type="Proteomes" id="UP001075704">
    <property type="component" value="Unassembled WGS sequence"/>
</dbReference>